<organism evidence="1 2">
    <name type="scientific">Solanum pinnatisectum</name>
    <name type="common">tansyleaf nightshade</name>
    <dbReference type="NCBI Taxonomy" id="50273"/>
    <lineage>
        <taxon>Eukaryota</taxon>
        <taxon>Viridiplantae</taxon>
        <taxon>Streptophyta</taxon>
        <taxon>Embryophyta</taxon>
        <taxon>Tracheophyta</taxon>
        <taxon>Spermatophyta</taxon>
        <taxon>Magnoliopsida</taxon>
        <taxon>eudicotyledons</taxon>
        <taxon>Gunneridae</taxon>
        <taxon>Pentapetalae</taxon>
        <taxon>asterids</taxon>
        <taxon>lamiids</taxon>
        <taxon>Solanales</taxon>
        <taxon>Solanaceae</taxon>
        <taxon>Solanoideae</taxon>
        <taxon>Solaneae</taxon>
        <taxon>Solanum</taxon>
    </lineage>
</organism>
<protein>
    <submittedName>
        <fullName evidence="1">Uncharacterized protein</fullName>
    </submittedName>
</protein>
<reference evidence="1 2" key="1">
    <citation type="submission" date="2023-10" db="EMBL/GenBank/DDBJ databases">
        <title>Genome-Wide Identification Analysis in wild type Solanum Pinnatisectum Reveals Some Genes Defensing Phytophthora Infestans.</title>
        <authorList>
            <person name="Sun C."/>
        </authorList>
    </citation>
    <scope>NUCLEOTIDE SEQUENCE [LARGE SCALE GENOMIC DNA]</scope>
    <source>
        <strain evidence="1">LQN</strain>
        <tissue evidence="1">Leaf</tissue>
    </source>
</reference>
<keyword evidence="2" id="KW-1185">Reference proteome</keyword>
<gene>
    <name evidence="1" type="ORF">R3W88_034046</name>
</gene>
<sequence length="187" mass="22394">MVDHNTEKRNGLNFARLLVEVEMRAQLPDEVKFKNEKAKVIEQPMQYDWKPTFVLVLQEYTTNLENYYNIRIWLTWRHNYYQVNPISKTTQQITCEVMFLPLQIAFEISYVYVFNSREDRKELWESLLIQSRRCSKPWMVLGYFNSILKANDRIGGNHESWSEIVDFNECVTNCGLLEFPTQGNRYT</sequence>
<dbReference type="InterPro" id="IPR036691">
    <property type="entry name" value="Endo/exonu/phosph_ase_sf"/>
</dbReference>
<dbReference type="Gene3D" id="3.60.10.10">
    <property type="entry name" value="Endonuclease/exonuclease/phosphatase"/>
    <property type="match status" value="1"/>
</dbReference>
<evidence type="ECO:0000313" key="2">
    <source>
        <dbReference type="Proteomes" id="UP001311915"/>
    </source>
</evidence>
<dbReference type="Proteomes" id="UP001311915">
    <property type="component" value="Unassembled WGS sequence"/>
</dbReference>
<dbReference type="PANTHER" id="PTHR35218:SF9">
    <property type="entry name" value="ENDONUCLEASE_EXONUCLEASE_PHOSPHATASE DOMAIN-CONTAINING PROTEIN"/>
    <property type="match status" value="1"/>
</dbReference>
<dbReference type="EMBL" id="JAWPEI010000093">
    <property type="protein sequence ID" value="KAK4706401.1"/>
    <property type="molecule type" value="Genomic_DNA"/>
</dbReference>
<dbReference type="AlphaFoldDB" id="A0AAV9JZR5"/>
<accession>A0AAV9JZR5</accession>
<comment type="caution">
    <text evidence="1">The sequence shown here is derived from an EMBL/GenBank/DDBJ whole genome shotgun (WGS) entry which is preliminary data.</text>
</comment>
<proteinExistence type="predicted"/>
<evidence type="ECO:0000313" key="1">
    <source>
        <dbReference type="EMBL" id="KAK4706401.1"/>
    </source>
</evidence>
<dbReference type="SUPFAM" id="SSF56219">
    <property type="entry name" value="DNase I-like"/>
    <property type="match status" value="1"/>
</dbReference>
<name>A0AAV9JZR5_9SOLN</name>
<dbReference type="PANTHER" id="PTHR35218">
    <property type="entry name" value="RNASE H DOMAIN-CONTAINING PROTEIN"/>
    <property type="match status" value="1"/>
</dbReference>